<dbReference type="Proteomes" id="UP000298030">
    <property type="component" value="Unassembled WGS sequence"/>
</dbReference>
<protein>
    <submittedName>
        <fullName evidence="1">Uncharacterized protein</fullName>
    </submittedName>
</protein>
<dbReference type="AlphaFoldDB" id="A0A4Y7TIX0"/>
<proteinExistence type="predicted"/>
<keyword evidence="2" id="KW-1185">Reference proteome</keyword>
<evidence type="ECO:0000313" key="1">
    <source>
        <dbReference type="EMBL" id="TEB33439.1"/>
    </source>
</evidence>
<evidence type="ECO:0000313" key="2">
    <source>
        <dbReference type="Proteomes" id="UP000298030"/>
    </source>
</evidence>
<gene>
    <name evidence="1" type="ORF">FA13DRAFT_1708244</name>
</gene>
<accession>A0A4Y7TIX0</accession>
<sequence>MRGITFSQATVKSGSLIGDAFYNTALTDYASKRRSVVSPFGSTGVAKMFRNALTSKSRHGQPRPPTAHGTRGVYFHGLKILGNSEEVQHGTCCLALATDSTGLGAERALFSYYLQTQTHPEIIPNGRAHSTDQTGCTSSASWHFEWGARGPAVHHAIRRPWLWAGATRGRRS</sequence>
<organism evidence="1 2">
    <name type="scientific">Coprinellus micaceus</name>
    <name type="common">Glistening ink-cap mushroom</name>
    <name type="synonym">Coprinus micaceus</name>
    <dbReference type="NCBI Taxonomy" id="71717"/>
    <lineage>
        <taxon>Eukaryota</taxon>
        <taxon>Fungi</taxon>
        <taxon>Dikarya</taxon>
        <taxon>Basidiomycota</taxon>
        <taxon>Agaricomycotina</taxon>
        <taxon>Agaricomycetes</taxon>
        <taxon>Agaricomycetidae</taxon>
        <taxon>Agaricales</taxon>
        <taxon>Agaricineae</taxon>
        <taxon>Psathyrellaceae</taxon>
        <taxon>Coprinellus</taxon>
    </lineage>
</organism>
<dbReference type="EMBL" id="QPFP01000012">
    <property type="protein sequence ID" value="TEB33439.1"/>
    <property type="molecule type" value="Genomic_DNA"/>
</dbReference>
<name>A0A4Y7TIX0_COPMI</name>
<comment type="caution">
    <text evidence="1">The sequence shown here is derived from an EMBL/GenBank/DDBJ whole genome shotgun (WGS) entry which is preliminary data.</text>
</comment>
<reference evidence="1 2" key="1">
    <citation type="journal article" date="2019" name="Nat. Ecol. Evol.">
        <title>Megaphylogeny resolves global patterns of mushroom evolution.</title>
        <authorList>
            <person name="Varga T."/>
            <person name="Krizsan K."/>
            <person name="Foldi C."/>
            <person name="Dima B."/>
            <person name="Sanchez-Garcia M."/>
            <person name="Sanchez-Ramirez S."/>
            <person name="Szollosi G.J."/>
            <person name="Szarkandi J.G."/>
            <person name="Papp V."/>
            <person name="Albert L."/>
            <person name="Andreopoulos W."/>
            <person name="Angelini C."/>
            <person name="Antonin V."/>
            <person name="Barry K.W."/>
            <person name="Bougher N.L."/>
            <person name="Buchanan P."/>
            <person name="Buyck B."/>
            <person name="Bense V."/>
            <person name="Catcheside P."/>
            <person name="Chovatia M."/>
            <person name="Cooper J."/>
            <person name="Damon W."/>
            <person name="Desjardin D."/>
            <person name="Finy P."/>
            <person name="Geml J."/>
            <person name="Haridas S."/>
            <person name="Hughes K."/>
            <person name="Justo A."/>
            <person name="Karasinski D."/>
            <person name="Kautmanova I."/>
            <person name="Kiss B."/>
            <person name="Kocsube S."/>
            <person name="Kotiranta H."/>
            <person name="LaButti K.M."/>
            <person name="Lechner B.E."/>
            <person name="Liimatainen K."/>
            <person name="Lipzen A."/>
            <person name="Lukacs Z."/>
            <person name="Mihaltcheva S."/>
            <person name="Morgado L.N."/>
            <person name="Niskanen T."/>
            <person name="Noordeloos M.E."/>
            <person name="Ohm R.A."/>
            <person name="Ortiz-Santana B."/>
            <person name="Ovrebo C."/>
            <person name="Racz N."/>
            <person name="Riley R."/>
            <person name="Savchenko A."/>
            <person name="Shiryaev A."/>
            <person name="Soop K."/>
            <person name="Spirin V."/>
            <person name="Szebenyi C."/>
            <person name="Tomsovsky M."/>
            <person name="Tulloss R.E."/>
            <person name="Uehling J."/>
            <person name="Grigoriev I.V."/>
            <person name="Vagvolgyi C."/>
            <person name="Papp T."/>
            <person name="Martin F.M."/>
            <person name="Miettinen O."/>
            <person name="Hibbett D.S."/>
            <person name="Nagy L.G."/>
        </authorList>
    </citation>
    <scope>NUCLEOTIDE SEQUENCE [LARGE SCALE GENOMIC DNA]</scope>
    <source>
        <strain evidence="1 2">FP101781</strain>
    </source>
</reference>